<evidence type="ECO:0000259" key="1">
    <source>
        <dbReference type="Pfam" id="PF00535"/>
    </source>
</evidence>
<dbReference type="Gene3D" id="3.90.550.10">
    <property type="entry name" value="Spore Coat Polysaccharide Biosynthesis Protein SpsA, Chain A"/>
    <property type="match status" value="1"/>
</dbReference>
<evidence type="ECO:0000313" key="2">
    <source>
        <dbReference type="EMBL" id="OAN16820.1"/>
    </source>
</evidence>
<accession>A0A178KHW4</accession>
<dbReference type="Pfam" id="PF00535">
    <property type="entry name" value="Glycos_transf_2"/>
    <property type="match status" value="1"/>
</dbReference>
<protein>
    <recommendedName>
        <fullName evidence="1">Glycosyltransferase 2-like domain-containing protein</fullName>
    </recommendedName>
</protein>
<dbReference type="SUPFAM" id="SSF53448">
    <property type="entry name" value="Nucleotide-diphospho-sugar transferases"/>
    <property type="match status" value="1"/>
</dbReference>
<feature type="domain" description="Glycosyltransferase 2-like" evidence="1">
    <location>
        <begin position="8"/>
        <end position="125"/>
    </location>
</feature>
<proteinExistence type="predicted"/>
<organism evidence="2 3">
    <name type="scientific">Photobacterium jeanii</name>
    <dbReference type="NCBI Taxonomy" id="858640"/>
    <lineage>
        <taxon>Bacteria</taxon>
        <taxon>Pseudomonadati</taxon>
        <taxon>Pseudomonadota</taxon>
        <taxon>Gammaproteobacteria</taxon>
        <taxon>Vibrionales</taxon>
        <taxon>Vibrionaceae</taxon>
        <taxon>Photobacterium</taxon>
    </lineage>
</organism>
<dbReference type="InterPro" id="IPR029044">
    <property type="entry name" value="Nucleotide-diphossugar_trans"/>
</dbReference>
<dbReference type="STRING" id="858640.A3K86_09415"/>
<evidence type="ECO:0000313" key="3">
    <source>
        <dbReference type="Proteomes" id="UP000078503"/>
    </source>
</evidence>
<dbReference type="InterPro" id="IPR001173">
    <property type="entry name" value="Glyco_trans_2-like"/>
</dbReference>
<dbReference type="InterPro" id="IPR050834">
    <property type="entry name" value="Glycosyltransf_2"/>
</dbReference>
<comment type="caution">
    <text evidence="2">The sequence shown here is derived from an EMBL/GenBank/DDBJ whole genome shotgun (WGS) entry which is preliminary data.</text>
</comment>
<keyword evidence="3" id="KW-1185">Reference proteome</keyword>
<gene>
    <name evidence="2" type="ORF">A3K86_09415</name>
</gene>
<dbReference type="RefSeq" id="WP_084406553.1">
    <property type="nucleotide sequence ID" value="NZ_LVHF01000016.1"/>
</dbReference>
<dbReference type="AlphaFoldDB" id="A0A178KHW4"/>
<dbReference type="PANTHER" id="PTHR43685">
    <property type="entry name" value="GLYCOSYLTRANSFERASE"/>
    <property type="match status" value="1"/>
</dbReference>
<sequence>MKQPMNISVIIPNYNCLATLPRAIDSVRAQQVNTEIIVVDDGSTDGSRQWLAKQSDIKVIHSHRLGVSAARNLAISHCMYELVAFLDADDWWLEGKLDHQLALHQLDPTLSFSFCNYQHVTEEGESIISCFDFWPRFHAYLSKQQGHHIEPHFLPWLFAENVVGTSTVIARHDALMAVGGFDESLTSASDWDLWLKLAQCGSVGIVNRTLCHYVSNREGAISRDQPKRLAAMKTILARHASVALNSPRALLAGYNRWLLGVAEYNRCQQAYLFALFQQTIVCLVQPNRRYLKAAMSDMASLLMLKRAK</sequence>
<name>A0A178KHW4_9GAMM</name>
<dbReference type="Proteomes" id="UP000078503">
    <property type="component" value="Unassembled WGS sequence"/>
</dbReference>
<reference evidence="2 3" key="1">
    <citation type="submission" date="2016-03" db="EMBL/GenBank/DDBJ databases">
        <title>Photobacterium proteolyticum sp. nov. a protease producing bacterium isolated from ocean sediments of Laizhou Bay.</title>
        <authorList>
            <person name="Li Y."/>
        </authorList>
    </citation>
    <scope>NUCLEOTIDE SEQUENCE [LARGE SCALE GENOMIC DNA]</scope>
    <source>
        <strain evidence="2 3">R-40508</strain>
    </source>
</reference>
<dbReference type="OrthoDB" id="9802649at2"/>
<dbReference type="PANTHER" id="PTHR43685:SF2">
    <property type="entry name" value="GLYCOSYLTRANSFERASE 2-LIKE DOMAIN-CONTAINING PROTEIN"/>
    <property type="match status" value="1"/>
</dbReference>
<dbReference type="EMBL" id="LVHF01000016">
    <property type="protein sequence ID" value="OAN16820.1"/>
    <property type="molecule type" value="Genomic_DNA"/>
</dbReference>